<dbReference type="PANTHER" id="PTHR11606">
    <property type="entry name" value="GLUTAMATE DEHYDROGENASE"/>
    <property type="match status" value="1"/>
</dbReference>
<evidence type="ECO:0000256" key="8">
    <source>
        <dbReference type="RuleBase" id="RU004417"/>
    </source>
</evidence>
<keyword evidence="11" id="KW-1185">Reference proteome</keyword>
<evidence type="ECO:0000256" key="7">
    <source>
        <dbReference type="PIRSR" id="PIRSR000185-3"/>
    </source>
</evidence>
<dbReference type="GO" id="GO:0000166">
    <property type="term" value="F:nucleotide binding"/>
    <property type="evidence" value="ECO:0007669"/>
    <property type="project" value="UniProtKB-KW"/>
</dbReference>
<evidence type="ECO:0000256" key="6">
    <source>
        <dbReference type="PIRSR" id="PIRSR000185-2"/>
    </source>
</evidence>
<dbReference type="InterPro" id="IPR006096">
    <property type="entry name" value="Glu/Leu/Phe/Val/Trp_DH_C"/>
</dbReference>
<dbReference type="Pfam" id="PF02812">
    <property type="entry name" value="ELFV_dehydrog_N"/>
    <property type="match status" value="1"/>
</dbReference>
<evidence type="ECO:0000313" key="10">
    <source>
        <dbReference type="EMBL" id="CAJ35381.1"/>
    </source>
</evidence>
<dbReference type="GO" id="GO:0004352">
    <property type="term" value="F:glutamate dehydrogenase (NAD+) activity"/>
    <property type="evidence" value="ECO:0007669"/>
    <property type="project" value="TreeGrafter"/>
</dbReference>
<dbReference type="eggNOG" id="arCOG01352">
    <property type="taxonomic scope" value="Archaea"/>
</dbReference>
<gene>
    <name evidence="10" type="primary">gdh-2</name>
    <name evidence="10" type="ORF">LRC422</name>
</gene>
<keyword evidence="6" id="KW-0520">NAD</keyword>
<feature type="binding site" evidence="6">
    <location>
        <position position="74"/>
    </location>
    <ligand>
        <name>substrate</name>
    </ligand>
</feature>
<dbReference type="PANTHER" id="PTHR11606:SF13">
    <property type="entry name" value="GLUTAMATE DEHYDROGENASE 1, MITOCHONDRIAL"/>
    <property type="match status" value="1"/>
</dbReference>
<feature type="binding site" evidence="6">
    <location>
        <position position="98"/>
    </location>
    <ligand>
        <name>substrate</name>
    </ligand>
</feature>
<dbReference type="GO" id="GO:0006538">
    <property type="term" value="P:L-glutamate catabolic process"/>
    <property type="evidence" value="ECO:0007669"/>
    <property type="project" value="TreeGrafter"/>
</dbReference>
<organism evidence="10 11">
    <name type="scientific">Methanocella arvoryzae (strain DSM 22066 / NBRC 105507 / MRE50)</name>
    <dbReference type="NCBI Taxonomy" id="351160"/>
    <lineage>
        <taxon>Archaea</taxon>
        <taxon>Methanobacteriati</taxon>
        <taxon>Methanobacteriota</taxon>
        <taxon>Stenosarchaea group</taxon>
        <taxon>Methanomicrobia</taxon>
        <taxon>Methanocellales</taxon>
        <taxon>Methanocellaceae</taxon>
        <taxon>Methanocella</taxon>
    </lineage>
</organism>
<comment type="subunit">
    <text evidence="2">Homohexamer.</text>
</comment>
<dbReference type="AlphaFoldDB" id="Q0W8B2"/>
<feature type="domain" description="Glutamate/phenylalanine/leucine/valine/L-tryptophan dehydrogenase C-terminal" evidence="9">
    <location>
        <begin position="187"/>
        <end position="415"/>
    </location>
</feature>
<dbReference type="Pfam" id="PF00208">
    <property type="entry name" value="ELFV_dehydrog"/>
    <property type="match status" value="1"/>
</dbReference>
<dbReference type="EMBL" id="AM114193">
    <property type="protein sequence ID" value="CAJ35381.1"/>
    <property type="molecule type" value="Genomic_DNA"/>
</dbReference>
<dbReference type="SUPFAM" id="SSF51735">
    <property type="entry name" value="NAD(P)-binding Rossmann-fold domains"/>
    <property type="match status" value="1"/>
</dbReference>
<feature type="site" description="Important for catalysis" evidence="7">
    <location>
        <position position="150"/>
    </location>
</feature>
<dbReference type="InterPro" id="IPR006097">
    <property type="entry name" value="Glu/Leu/Phe/Val/Trp_DH_dimer"/>
</dbReference>
<dbReference type="InterPro" id="IPR046346">
    <property type="entry name" value="Aminoacid_DH-like_N_sf"/>
</dbReference>
<evidence type="ECO:0000256" key="2">
    <source>
        <dbReference type="ARBA" id="ARBA00011643"/>
    </source>
</evidence>
<dbReference type="Gene3D" id="3.40.50.720">
    <property type="entry name" value="NAD(P)-binding Rossmann-like Domain"/>
    <property type="match status" value="1"/>
</dbReference>
<comment type="similarity">
    <text evidence="1 4 8">Belongs to the Glu/Leu/Phe/Val dehydrogenases family.</text>
</comment>
<evidence type="ECO:0000313" key="11">
    <source>
        <dbReference type="Proteomes" id="UP000000663"/>
    </source>
</evidence>
<name>Q0W8B2_METAR</name>
<dbReference type="STRING" id="351160.LRC422"/>
<evidence type="ECO:0000259" key="9">
    <source>
        <dbReference type="SMART" id="SM00839"/>
    </source>
</evidence>
<feature type="binding site" evidence="6">
    <location>
        <position position="223"/>
    </location>
    <ligand>
        <name>NAD(+)</name>
        <dbReference type="ChEBI" id="CHEBI:57540"/>
    </ligand>
</feature>
<dbReference type="SUPFAM" id="SSF53223">
    <property type="entry name" value="Aminoacid dehydrogenase-like, N-terminal domain"/>
    <property type="match status" value="1"/>
</dbReference>
<dbReference type="KEGG" id="rci:LRC422"/>
<dbReference type="CDD" id="cd01076">
    <property type="entry name" value="NAD_bind_1_Glu_DH"/>
    <property type="match status" value="1"/>
</dbReference>
<evidence type="ECO:0000256" key="1">
    <source>
        <dbReference type="ARBA" id="ARBA00006382"/>
    </source>
</evidence>
<dbReference type="InterPro" id="IPR033922">
    <property type="entry name" value="NAD_bind_Glu_DH"/>
</dbReference>
<dbReference type="InterPro" id="IPR036291">
    <property type="entry name" value="NAD(P)-bd_dom_sf"/>
</dbReference>
<evidence type="ECO:0000256" key="4">
    <source>
        <dbReference type="PIRNR" id="PIRNR000185"/>
    </source>
</evidence>
<feature type="active site" description="Proton donor" evidence="5">
    <location>
        <position position="110"/>
    </location>
</feature>
<dbReference type="PRINTS" id="PR00082">
    <property type="entry name" value="GLFDHDRGNASE"/>
</dbReference>
<dbReference type="Gene3D" id="3.40.50.10860">
    <property type="entry name" value="Leucine Dehydrogenase, chain A, domain 1"/>
    <property type="match status" value="1"/>
</dbReference>
<proteinExistence type="inferred from homology"/>
<dbReference type="Proteomes" id="UP000000663">
    <property type="component" value="Chromosome"/>
</dbReference>
<keyword evidence="6" id="KW-0547">Nucleotide-binding</keyword>
<feature type="binding site" evidence="6">
    <location>
        <position position="351"/>
    </location>
    <ligand>
        <name>substrate</name>
    </ligand>
</feature>
<keyword evidence="3 4" id="KW-0560">Oxidoreductase</keyword>
<dbReference type="InterPro" id="IPR014362">
    <property type="entry name" value="Glu_DH"/>
</dbReference>
<evidence type="ECO:0000256" key="3">
    <source>
        <dbReference type="ARBA" id="ARBA00023002"/>
    </source>
</evidence>
<evidence type="ECO:0000256" key="5">
    <source>
        <dbReference type="PIRSR" id="PIRSR000185-1"/>
    </source>
</evidence>
<dbReference type="PIRSF" id="PIRSF000185">
    <property type="entry name" value="Glu_DH"/>
    <property type="match status" value="1"/>
</dbReference>
<dbReference type="SMART" id="SM00839">
    <property type="entry name" value="ELFV_dehydrog"/>
    <property type="match status" value="1"/>
</dbReference>
<sequence>MKILAMNDGDFLSDTLALIDLACDLTGIDDRHRVLLKNVSRRLSVEYPVVLDDGSTTIINAYRFQHCNARGPYKGGVRIAPTVSEAEVAALAMLMSLKSAVLGLPYGGSKGGIVVDARKLSPCEMERLCRGYIRAVFPVIGPANDIPAPDMNLSQDAIGWMLDEYEMLAGRYEPAAITGKPRVIGGSHGRATAVARGGVYIIEEVEQRRNIYYSTYAIQGFGNVGGSLAKILHGMDRTVVAVSDSKGGIFSANGLDIPAVAKHKAETGSVVDFPGADNITNEMLLQLGVDVLVPAAREDQISEKNADQIKAKIILCLANGPINQKASEILSARNILVLPDVLANGGGVAVSYFEWVQGRQGYYWSEEEVARRLKDLMKNALYDVYRMSLELRCDMYTAAYALGVRNIVEAMEARSFG</sequence>
<accession>Q0W8B2</accession>
<dbReference type="PATRIC" id="fig|351160.9.peg.2862"/>
<dbReference type="InterPro" id="IPR006095">
    <property type="entry name" value="Glu/Leu/Phe/Val/Trp_DH"/>
</dbReference>
<reference evidence="10 11" key="1">
    <citation type="journal article" date="2006" name="Science">
        <title>Genome of rice cluster I archaea -- the key methane producers in the rice rhizosphere.</title>
        <authorList>
            <person name="Erkel C."/>
            <person name="Kube M."/>
            <person name="Reinhardt R."/>
            <person name="Liesack W."/>
        </authorList>
    </citation>
    <scope>NUCLEOTIDE SEQUENCE [LARGE SCALE GENOMIC DNA]</scope>
    <source>
        <strain evidence="11">DSM 22066 / NBRC 105507 / MRE50</strain>
    </source>
</reference>
<protein>
    <recommendedName>
        <fullName evidence="4">Glutamate dehydrogenase</fullName>
    </recommendedName>
</protein>